<gene>
    <name evidence="1" type="ORF">CYNAS_LOCUS5398</name>
</gene>
<protein>
    <submittedName>
        <fullName evidence="1">Uncharacterized protein</fullName>
    </submittedName>
</protein>
<dbReference type="EMBL" id="CATQJL010000112">
    <property type="protein sequence ID" value="CAJ0593415.1"/>
    <property type="molecule type" value="Genomic_DNA"/>
</dbReference>
<dbReference type="AlphaFoldDB" id="A0AA36DVG2"/>
<dbReference type="Proteomes" id="UP001176961">
    <property type="component" value="Unassembled WGS sequence"/>
</dbReference>
<keyword evidence="2" id="KW-1185">Reference proteome</keyword>
<reference evidence="1" key="1">
    <citation type="submission" date="2023-07" db="EMBL/GenBank/DDBJ databases">
        <authorList>
            <consortium name="CYATHOMIX"/>
        </authorList>
    </citation>
    <scope>NUCLEOTIDE SEQUENCE</scope>
    <source>
        <strain evidence="1">N/A</strain>
    </source>
</reference>
<evidence type="ECO:0000313" key="2">
    <source>
        <dbReference type="Proteomes" id="UP001176961"/>
    </source>
</evidence>
<sequence>MGDEDLDEEKEGFSQKLLIDRLVLKDLRNEAQKLLIWKKLTSIASEGLIKLITILKRNSAVLSARVKPACLFPSLQKRKEKRMTKTSRNSLTNG</sequence>
<accession>A0AA36DVG2</accession>
<organism evidence="1 2">
    <name type="scientific">Cylicocyclus nassatus</name>
    <name type="common">Nematode worm</name>
    <dbReference type="NCBI Taxonomy" id="53992"/>
    <lineage>
        <taxon>Eukaryota</taxon>
        <taxon>Metazoa</taxon>
        <taxon>Ecdysozoa</taxon>
        <taxon>Nematoda</taxon>
        <taxon>Chromadorea</taxon>
        <taxon>Rhabditida</taxon>
        <taxon>Rhabditina</taxon>
        <taxon>Rhabditomorpha</taxon>
        <taxon>Strongyloidea</taxon>
        <taxon>Strongylidae</taxon>
        <taxon>Cylicocyclus</taxon>
    </lineage>
</organism>
<comment type="caution">
    <text evidence="1">The sequence shown here is derived from an EMBL/GenBank/DDBJ whole genome shotgun (WGS) entry which is preliminary data.</text>
</comment>
<evidence type="ECO:0000313" key="1">
    <source>
        <dbReference type="EMBL" id="CAJ0593415.1"/>
    </source>
</evidence>
<name>A0AA36DVG2_CYLNA</name>
<proteinExistence type="predicted"/>